<dbReference type="RefSeq" id="WP_256337347.1">
    <property type="nucleotide sequence ID" value="NZ_FNCG01000002.1"/>
</dbReference>
<dbReference type="AlphaFoldDB" id="A0A1G7RXA2"/>
<feature type="domain" description="Phosphatidic acid phosphatase type 2/haloperoxidase" evidence="9">
    <location>
        <begin position="105"/>
        <end position="214"/>
    </location>
</feature>
<evidence type="ECO:0000256" key="6">
    <source>
        <dbReference type="ARBA" id="ARBA00023136"/>
    </source>
</evidence>
<evidence type="ECO:0000313" key="10">
    <source>
        <dbReference type="EMBL" id="SDG15453.1"/>
    </source>
</evidence>
<feature type="transmembrane region" description="Helical" evidence="7">
    <location>
        <begin position="78"/>
        <end position="95"/>
    </location>
</feature>
<keyword evidence="3 7" id="KW-0812">Transmembrane</keyword>
<name>A0A1G7RXA2_9SPHI</name>
<feature type="signal peptide" evidence="8">
    <location>
        <begin position="1"/>
        <end position="29"/>
    </location>
</feature>
<gene>
    <name evidence="10" type="ORF">SAMN05192573_102391</name>
</gene>
<evidence type="ECO:0000256" key="5">
    <source>
        <dbReference type="ARBA" id="ARBA00022989"/>
    </source>
</evidence>
<organism evidence="10 11">
    <name type="scientific">Mucilaginibacter gossypii</name>
    <dbReference type="NCBI Taxonomy" id="551996"/>
    <lineage>
        <taxon>Bacteria</taxon>
        <taxon>Pseudomonadati</taxon>
        <taxon>Bacteroidota</taxon>
        <taxon>Sphingobacteriia</taxon>
        <taxon>Sphingobacteriales</taxon>
        <taxon>Sphingobacteriaceae</taxon>
        <taxon>Mucilaginibacter</taxon>
    </lineage>
</organism>
<feature type="transmembrane region" description="Helical" evidence="7">
    <location>
        <begin position="107"/>
        <end position="126"/>
    </location>
</feature>
<dbReference type="GO" id="GO:0005886">
    <property type="term" value="C:plasma membrane"/>
    <property type="evidence" value="ECO:0007669"/>
    <property type="project" value="UniProtKB-SubCell"/>
</dbReference>
<evidence type="ECO:0000313" key="11">
    <source>
        <dbReference type="Proteomes" id="UP000199705"/>
    </source>
</evidence>
<dbReference type="Pfam" id="PF01569">
    <property type="entry name" value="PAP2"/>
    <property type="match status" value="1"/>
</dbReference>
<evidence type="ECO:0000256" key="4">
    <source>
        <dbReference type="ARBA" id="ARBA00022801"/>
    </source>
</evidence>
<evidence type="ECO:0000259" key="9">
    <source>
        <dbReference type="SMART" id="SM00014"/>
    </source>
</evidence>
<dbReference type="SUPFAM" id="SSF48317">
    <property type="entry name" value="Acid phosphatase/Vanadium-dependent haloperoxidase"/>
    <property type="match status" value="1"/>
</dbReference>
<dbReference type="PANTHER" id="PTHR14969:SF62">
    <property type="entry name" value="DECAPRENYLPHOSPHORYL-5-PHOSPHORIBOSE PHOSPHATASE RV3807C-RELATED"/>
    <property type="match status" value="1"/>
</dbReference>
<keyword evidence="4" id="KW-0378">Hydrolase</keyword>
<dbReference type="CDD" id="cd03392">
    <property type="entry name" value="PAP2_like_2"/>
    <property type="match status" value="1"/>
</dbReference>
<dbReference type="EMBL" id="FNCG01000002">
    <property type="protein sequence ID" value="SDG15453.1"/>
    <property type="molecule type" value="Genomic_DNA"/>
</dbReference>
<dbReference type="Proteomes" id="UP000199705">
    <property type="component" value="Unassembled WGS sequence"/>
</dbReference>
<dbReference type="GO" id="GO:0016787">
    <property type="term" value="F:hydrolase activity"/>
    <property type="evidence" value="ECO:0007669"/>
    <property type="project" value="UniProtKB-KW"/>
</dbReference>
<evidence type="ECO:0000256" key="3">
    <source>
        <dbReference type="ARBA" id="ARBA00022692"/>
    </source>
</evidence>
<keyword evidence="5 7" id="KW-1133">Transmembrane helix</keyword>
<accession>A0A1G7RXA2</accession>
<reference evidence="11" key="1">
    <citation type="submission" date="2016-10" db="EMBL/GenBank/DDBJ databases">
        <authorList>
            <person name="Varghese N."/>
            <person name="Submissions S."/>
        </authorList>
    </citation>
    <scope>NUCLEOTIDE SEQUENCE [LARGE SCALE GENOMIC DNA]</scope>
    <source>
        <strain evidence="11">Gh-67</strain>
    </source>
</reference>
<keyword evidence="11" id="KW-1185">Reference proteome</keyword>
<keyword evidence="6 7" id="KW-0472">Membrane</keyword>
<dbReference type="InterPro" id="IPR000326">
    <property type="entry name" value="PAP2/HPO"/>
</dbReference>
<dbReference type="InterPro" id="IPR036938">
    <property type="entry name" value="PAP2/HPO_sf"/>
</dbReference>
<dbReference type="STRING" id="551996.SAMN05192573_102391"/>
<feature type="transmembrane region" description="Helical" evidence="7">
    <location>
        <begin position="199"/>
        <end position="216"/>
    </location>
</feature>
<dbReference type="SMART" id="SM00014">
    <property type="entry name" value="acidPPc"/>
    <property type="match status" value="1"/>
</dbReference>
<protein>
    <submittedName>
        <fullName evidence="10">Undecaprenyl-diphosphatase</fullName>
    </submittedName>
</protein>
<keyword evidence="8" id="KW-0732">Signal</keyword>
<sequence length="218" mass="23614">MKKISPLKFLVVLIHLQGLFICLTNKAFAQADSAKVTVNSPAFISPAVQRWDDRVMIDLQNQRTTGQTGFFMFLSKNVLYGDIGIPAGLLVGGIASNNKEMRQNAGYVASSTAISYGFMLLIKHLVKRPRPFIQNINITPVYRAGGTSFPSGHTSSSFATATALSAAYPKWYVIAPSFFWAGATSYSRMYLGVHYPTDVAAGLTLGVGSAAVMSFLKK</sequence>
<keyword evidence="2" id="KW-1003">Cell membrane</keyword>
<proteinExistence type="predicted"/>
<comment type="subcellular location">
    <subcellularLocation>
        <location evidence="1">Cell membrane</location>
        <topology evidence="1">Multi-pass membrane protein</topology>
    </subcellularLocation>
</comment>
<evidence type="ECO:0000256" key="7">
    <source>
        <dbReference type="SAM" id="Phobius"/>
    </source>
</evidence>
<dbReference type="Gene3D" id="1.20.144.10">
    <property type="entry name" value="Phosphatidic acid phosphatase type 2/haloperoxidase"/>
    <property type="match status" value="1"/>
</dbReference>
<evidence type="ECO:0000256" key="8">
    <source>
        <dbReference type="SAM" id="SignalP"/>
    </source>
</evidence>
<evidence type="ECO:0000256" key="1">
    <source>
        <dbReference type="ARBA" id="ARBA00004651"/>
    </source>
</evidence>
<feature type="chain" id="PRO_5011568903" evidence="8">
    <location>
        <begin position="30"/>
        <end position="218"/>
    </location>
</feature>
<dbReference type="PANTHER" id="PTHR14969">
    <property type="entry name" value="SPHINGOSINE-1-PHOSPHATE PHOSPHOHYDROLASE"/>
    <property type="match status" value="1"/>
</dbReference>
<evidence type="ECO:0000256" key="2">
    <source>
        <dbReference type="ARBA" id="ARBA00022475"/>
    </source>
</evidence>